<gene>
    <name evidence="1" type="ORF">Tci_020653</name>
</gene>
<dbReference type="AlphaFoldDB" id="A0A6L2KKS8"/>
<protein>
    <submittedName>
        <fullName evidence="1">Uncharacterized protein</fullName>
    </submittedName>
</protein>
<sequence>MVWVEKDVGLCCYSSRPFTTRIKKGGGNTICKGKKIRYELPECTPTKDDTLYCSSSTLISIKLKRNSSKKIKEGLRKKGKVVGRTLTDPCDKGKEKVDEFSAATPTKEHHVVVTNYKGAIVKGKAKNGCSCYSCSRERRCWNQT</sequence>
<proteinExistence type="predicted"/>
<name>A0A6L2KKS8_TANCI</name>
<organism evidence="1">
    <name type="scientific">Tanacetum cinerariifolium</name>
    <name type="common">Dalmatian daisy</name>
    <name type="synonym">Chrysanthemum cinerariifolium</name>
    <dbReference type="NCBI Taxonomy" id="118510"/>
    <lineage>
        <taxon>Eukaryota</taxon>
        <taxon>Viridiplantae</taxon>
        <taxon>Streptophyta</taxon>
        <taxon>Embryophyta</taxon>
        <taxon>Tracheophyta</taxon>
        <taxon>Spermatophyta</taxon>
        <taxon>Magnoliopsida</taxon>
        <taxon>eudicotyledons</taxon>
        <taxon>Gunneridae</taxon>
        <taxon>Pentapetalae</taxon>
        <taxon>asterids</taxon>
        <taxon>campanulids</taxon>
        <taxon>Asterales</taxon>
        <taxon>Asteraceae</taxon>
        <taxon>Asteroideae</taxon>
        <taxon>Anthemideae</taxon>
        <taxon>Anthemidinae</taxon>
        <taxon>Tanacetum</taxon>
    </lineage>
</organism>
<evidence type="ECO:0000313" key="1">
    <source>
        <dbReference type="EMBL" id="GEU48675.1"/>
    </source>
</evidence>
<dbReference type="EMBL" id="BKCJ010002454">
    <property type="protein sequence ID" value="GEU48675.1"/>
    <property type="molecule type" value="Genomic_DNA"/>
</dbReference>
<reference evidence="1" key="1">
    <citation type="journal article" date="2019" name="Sci. Rep.">
        <title>Draft genome of Tanacetum cinerariifolium, the natural source of mosquito coil.</title>
        <authorList>
            <person name="Yamashiro T."/>
            <person name="Shiraishi A."/>
            <person name="Satake H."/>
            <person name="Nakayama K."/>
        </authorList>
    </citation>
    <scope>NUCLEOTIDE SEQUENCE</scope>
</reference>
<comment type="caution">
    <text evidence="1">The sequence shown here is derived from an EMBL/GenBank/DDBJ whole genome shotgun (WGS) entry which is preliminary data.</text>
</comment>
<accession>A0A6L2KKS8</accession>